<dbReference type="PANTHER" id="PTHR33608">
    <property type="entry name" value="BLL2464 PROTEIN"/>
    <property type="match status" value="1"/>
</dbReference>
<evidence type="ECO:0000313" key="3">
    <source>
        <dbReference type="Proteomes" id="UP000199347"/>
    </source>
</evidence>
<organism evidence="2 3">
    <name type="scientific">Afifella marina DSM 2698</name>
    <dbReference type="NCBI Taxonomy" id="1120955"/>
    <lineage>
        <taxon>Bacteria</taxon>
        <taxon>Pseudomonadati</taxon>
        <taxon>Pseudomonadota</taxon>
        <taxon>Alphaproteobacteria</taxon>
        <taxon>Hyphomicrobiales</taxon>
        <taxon>Afifellaceae</taxon>
        <taxon>Afifella</taxon>
    </lineage>
</organism>
<protein>
    <recommendedName>
        <fullName evidence="1">DUF58 domain-containing protein</fullName>
    </recommendedName>
</protein>
<gene>
    <name evidence="2" type="ORF">SAMN03080610_03115</name>
</gene>
<reference evidence="2 3" key="1">
    <citation type="submission" date="2016-10" db="EMBL/GenBank/DDBJ databases">
        <authorList>
            <person name="de Groot N.N."/>
        </authorList>
    </citation>
    <scope>NUCLEOTIDE SEQUENCE [LARGE SCALE GENOMIC DNA]</scope>
    <source>
        <strain evidence="2 3">DSM 2698</strain>
    </source>
</reference>
<dbReference type="EMBL" id="FMVW01000008">
    <property type="protein sequence ID" value="SCZ43739.1"/>
    <property type="molecule type" value="Genomic_DNA"/>
</dbReference>
<dbReference type="Pfam" id="PF01882">
    <property type="entry name" value="DUF58"/>
    <property type="match status" value="1"/>
</dbReference>
<proteinExistence type="predicted"/>
<accession>A0A1G5P3J0</accession>
<dbReference type="RefSeq" id="WP_092815284.1">
    <property type="nucleotide sequence ID" value="NZ_FMVW01000008.1"/>
</dbReference>
<dbReference type="OrthoDB" id="9794556at2"/>
<dbReference type="Proteomes" id="UP000199347">
    <property type="component" value="Unassembled WGS sequence"/>
</dbReference>
<name>A0A1G5P3J0_AFIMA</name>
<dbReference type="InterPro" id="IPR002881">
    <property type="entry name" value="DUF58"/>
</dbReference>
<dbReference type="PANTHER" id="PTHR33608:SF6">
    <property type="entry name" value="BLL2464 PROTEIN"/>
    <property type="match status" value="1"/>
</dbReference>
<dbReference type="AlphaFoldDB" id="A0A1G5P3J0"/>
<feature type="domain" description="DUF58" evidence="1">
    <location>
        <begin position="55"/>
        <end position="256"/>
    </location>
</feature>
<evidence type="ECO:0000313" key="2">
    <source>
        <dbReference type="EMBL" id="SCZ43739.1"/>
    </source>
</evidence>
<evidence type="ECO:0000259" key="1">
    <source>
        <dbReference type="Pfam" id="PF01882"/>
    </source>
</evidence>
<dbReference type="STRING" id="1120955.SAMN03080610_03115"/>
<keyword evidence="3" id="KW-1185">Reference proteome</keyword>
<sequence>MAAGAPSHHTGSVADARSLAARLPDLLVAAHRVAANAMFGSHGRRRPGTGETFWQYRSYQPGEPAKRIDWRRSARDHHLFVREREWEAVQTVWLWPDLSPSMRFRSRLATQEKAERALILVLALAELLGRGGERVGIPGLVPARPGRDLPERFAEAFLRGDLAEDWPTTAPIKPLSDVVIVSDFLTDPETIHDRFRHAGEKTARLHLLQILDPAEETFPYGGRLEFEDPETGGTWLAERADLLKEGYRARLLAHRDEIARLAQRAGFSFSVHHTDRPASEGLLVLQSSLAGPSERRLSA</sequence>